<evidence type="ECO:0000313" key="3">
    <source>
        <dbReference type="EMBL" id="MFD1096164.1"/>
    </source>
</evidence>
<dbReference type="Gene3D" id="3.30.530.20">
    <property type="match status" value="1"/>
</dbReference>
<comment type="similarity">
    <text evidence="1">Belongs to the AHA1 family.</text>
</comment>
<dbReference type="Proteomes" id="UP001597131">
    <property type="component" value="Unassembled WGS sequence"/>
</dbReference>
<sequence>MENESREKFDWSKFTIRTPINASAKEVFRAWTSQEELEKWFLRLAEFSNSEGLIRNKNERIEAGDTYKWRWHGYPDSVEEFGEILELNEKDFLKFSFGKAGIVSIKLTEQEGRTFIELTQEDIPHYKTTEENYHVGCKTGWTFYLANLNSVIQGGLDLRNKDRNLQMD</sequence>
<dbReference type="EMBL" id="JBHTLI010000001">
    <property type="protein sequence ID" value="MFD1096164.1"/>
    <property type="molecule type" value="Genomic_DNA"/>
</dbReference>
<reference evidence="4" key="1">
    <citation type="journal article" date="2019" name="Int. J. Syst. Evol. Microbiol.">
        <title>The Global Catalogue of Microorganisms (GCM) 10K type strain sequencing project: providing services to taxonomists for standard genome sequencing and annotation.</title>
        <authorList>
            <consortium name="The Broad Institute Genomics Platform"/>
            <consortium name="The Broad Institute Genome Sequencing Center for Infectious Disease"/>
            <person name="Wu L."/>
            <person name="Ma J."/>
        </authorList>
    </citation>
    <scope>NUCLEOTIDE SEQUENCE [LARGE SCALE GENOMIC DNA]</scope>
    <source>
        <strain evidence="4">CCUG 64793</strain>
    </source>
</reference>
<comment type="caution">
    <text evidence="3">The sequence shown here is derived from an EMBL/GenBank/DDBJ whole genome shotgun (WGS) entry which is preliminary data.</text>
</comment>
<evidence type="ECO:0000259" key="2">
    <source>
        <dbReference type="Pfam" id="PF08327"/>
    </source>
</evidence>
<dbReference type="CDD" id="cd07814">
    <property type="entry name" value="SRPBCC_CalC_Aha1-like"/>
    <property type="match status" value="1"/>
</dbReference>
<evidence type="ECO:0000313" key="4">
    <source>
        <dbReference type="Proteomes" id="UP001597131"/>
    </source>
</evidence>
<dbReference type="InterPro" id="IPR013538">
    <property type="entry name" value="ASHA1/2-like_C"/>
</dbReference>
<dbReference type="SUPFAM" id="SSF55961">
    <property type="entry name" value="Bet v1-like"/>
    <property type="match status" value="1"/>
</dbReference>
<dbReference type="Pfam" id="PF08327">
    <property type="entry name" value="AHSA1"/>
    <property type="match status" value="1"/>
</dbReference>
<accession>A0ABW3NSZ3</accession>
<gene>
    <name evidence="3" type="ORF">ACFQ3Q_10425</name>
</gene>
<keyword evidence="4" id="KW-1185">Reference proteome</keyword>
<evidence type="ECO:0000256" key="1">
    <source>
        <dbReference type="ARBA" id="ARBA00006817"/>
    </source>
</evidence>
<feature type="domain" description="Activator of Hsp90 ATPase homologue 1/2-like C-terminal" evidence="2">
    <location>
        <begin position="21"/>
        <end position="151"/>
    </location>
</feature>
<organism evidence="3 4">
    <name type="scientific">Salegentibacter chungangensis</name>
    <dbReference type="NCBI Taxonomy" id="1335724"/>
    <lineage>
        <taxon>Bacteria</taxon>
        <taxon>Pseudomonadati</taxon>
        <taxon>Bacteroidota</taxon>
        <taxon>Flavobacteriia</taxon>
        <taxon>Flavobacteriales</taxon>
        <taxon>Flavobacteriaceae</taxon>
        <taxon>Salegentibacter</taxon>
    </lineage>
</organism>
<protein>
    <submittedName>
        <fullName evidence="3">SRPBCC domain-containing protein</fullName>
    </submittedName>
</protein>
<proteinExistence type="inferred from homology"/>
<dbReference type="InterPro" id="IPR023393">
    <property type="entry name" value="START-like_dom_sf"/>
</dbReference>
<dbReference type="RefSeq" id="WP_380745457.1">
    <property type="nucleotide sequence ID" value="NZ_JBHTLI010000001.1"/>
</dbReference>
<name>A0ABW3NSZ3_9FLAO</name>